<dbReference type="EC" id="1.4.3.5" evidence="5"/>
<feature type="binding site" evidence="5 6">
    <location>
        <position position="129"/>
    </location>
    <ligand>
        <name>substrate</name>
    </ligand>
</feature>
<dbReference type="PANTHER" id="PTHR10851">
    <property type="entry name" value="PYRIDOXINE-5-PHOSPHATE OXIDASE"/>
    <property type="match status" value="1"/>
</dbReference>
<feature type="binding site" evidence="5 6">
    <location>
        <position position="133"/>
    </location>
    <ligand>
        <name>substrate</name>
    </ligand>
</feature>
<comment type="subunit">
    <text evidence="5">Homodimer.</text>
</comment>
<evidence type="ECO:0000259" key="8">
    <source>
        <dbReference type="Pfam" id="PF01243"/>
    </source>
</evidence>
<dbReference type="AlphaFoldDB" id="A0A399G1V1"/>
<dbReference type="Gene3D" id="2.30.110.10">
    <property type="entry name" value="Electron Transport, Fmn-binding Protein, Chain A"/>
    <property type="match status" value="1"/>
</dbReference>
<feature type="domain" description="Pyridoxine 5'-phosphate oxidase dimerisation C-terminal" evidence="9">
    <location>
        <begin position="176"/>
        <end position="221"/>
    </location>
</feature>
<keyword evidence="11" id="KW-1185">Reference proteome</keyword>
<evidence type="ECO:0000256" key="4">
    <source>
        <dbReference type="ARBA" id="ARBA00023002"/>
    </source>
</evidence>
<dbReference type="InterPro" id="IPR000659">
    <property type="entry name" value="Pyridox_Oxase"/>
</dbReference>
<comment type="catalytic activity">
    <reaction evidence="5">
        <text>pyridoxine 5'-phosphate + O2 = pyridoxal 5'-phosphate + H2O2</text>
        <dbReference type="Rhea" id="RHEA:15149"/>
        <dbReference type="ChEBI" id="CHEBI:15379"/>
        <dbReference type="ChEBI" id="CHEBI:16240"/>
        <dbReference type="ChEBI" id="CHEBI:58589"/>
        <dbReference type="ChEBI" id="CHEBI:597326"/>
        <dbReference type="EC" id="1.4.3.5"/>
    </reaction>
</comment>
<feature type="binding site" evidence="5 7">
    <location>
        <begin position="63"/>
        <end position="68"/>
    </location>
    <ligand>
        <name>FMN</name>
        <dbReference type="ChEBI" id="CHEBI:58210"/>
    </ligand>
</feature>
<dbReference type="GO" id="GO:0008615">
    <property type="term" value="P:pyridoxine biosynthetic process"/>
    <property type="evidence" value="ECO:0007669"/>
    <property type="project" value="UniProtKB-UniRule"/>
</dbReference>
<feature type="binding site" evidence="5 6">
    <location>
        <position position="125"/>
    </location>
    <ligand>
        <name>substrate</name>
    </ligand>
</feature>
<evidence type="ECO:0000256" key="5">
    <source>
        <dbReference type="HAMAP-Rule" id="MF_01629"/>
    </source>
</evidence>
<feature type="binding site" evidence="5 7">
    <location>
        <position position="189"/>
    </location>
    <ligand>
        <name>FMN</name>
        <dbReference type="ChEBI" id="CHEBI:58210"/>
    </ligand>
</feature>
<organism evidence="10 11">
    <name type="scientific">Thermobifida halotolerans</name>
    <dbReference type="NCBI Taxonomy" id="483545"/>
    <lineage>
        <taxon>Bacteria</taxon>
        <taxon>Bacillati</taxon>
        <taxon>Actinomycetota</taxon>
        <taxon>Actinomycetes</taxon>
        <taxon>Streptosporangiales</taxon>
        <taxon>Nocardiopsidaceae</taxon>
        <taxon>Thermobifida</taxon>
    </lineage>
</organism>
<feature type="binding site" evidence="5 7">
    <location>
        <begin position="78"/>
        <end position="79"/>
    </location>
    <ligand>
        <name>FMN</name>
        <dbReference type="ChEBI" id="CHEBI:58210"/>
    </ligand>
</feature>
<dbReference type="PIRSF" id="PIRSF000190">
    <property type="entry name" value="Pyd_amn-ph_oxd"/>
    <property type="match status" value="1"/>
</dbReference>
<dbReference type="InterPro" id="IPR019576">
    <property type="entry name" value="Pyridoxamine_oxidase_dimer_C"/>
</dbReference>
<dbReference type="GO" id="GO:0004733">
    <property type="term" value="F:pyridoxamine phosphate oxidase activity"/>
    <property type="evidence" value="ECO:0007669"/>
    <property type="project" value="UniProtKB-UniRule"/>
</dbReference>
<evidence type="ECO:0000259" key="9">
    <source>
        <dbReference type="Pfam" id="PF10590"/>
    </source>
</evidence>
<comment type="pathway">
    <text evidence="5">Cofactor metabolism; pyridoxal 5'-phosphate salvage; pyridoxal 5'-phosphate from pyridoxine 5'-phosphate: step 1/1.</text>
</comment>
<name>A0A399G1V1_9ACTN</name>
<evidence type="ECO:0000256" key="3">
    <source>
        <dbReference type="ARBA" id="ARBA00022643"/>
    </source>
</evidence>
<dbReference type="Pfam" id="PF01243">
    <property type="entry name" value="PNPOx_N"/>
    <property type="match status" value="1"/>
</dbReference>
<dbReference type="HAMAP" id="MF_01629">
    <property type="entry name" value="PdxH"/>
    <property type="match status" value="1"/>
</dbReference>
<dbReference type="NCBIfam" id="NF004231">
    <property type="entry name" value="PRK05679.1"/>
    <property type="match status" value="1"/>
</dbReference>
<evidence type="ECO:0000256" key="2">
    <source>
        <dbReference type="ARBA" id="ARBA00022630"/>
    </source>
</evidence>
<dbReference type="KEGG" id="thao:NI17_021640"/>
<evidence type="ECO:0000256" key="1">
    <source>
        <dbReference type="ARBA" id="ARBA00007301"/>
    </source>
</evidence>
<dbReference type="Pfam" id="PF10590">
    <property type="entry name" value="PNP_phzG_C"/>
    <property type="match status" value="1"/>
</dbReference>
<dbReference type="SUPFAM" id="SSF50475">
    <property type="entry name" value="FMN-binding split barrel"/>
    <property type="match status" value="1"/>
</dbReference>
<dbReference type="GO" id="GO:0010181">
    <property type="term" value="F:FMN binding"/>
    <property type="evidence" value="ECO:0007669"/>
    <property type="project" value="UniProtKB-UniRule"/>
</dbReference>
<evidence type="ECO:0000313" key="10">
    <source>
        <dbReference type="EMBL" id="UOE19305.1"/>
    </source>
</evidence>
<dbReference type="OrthoDB" id="9780392at2"/>
<keyword evidence="4 5" id="KW-0560">Oxidoreductase</keyword>
<evidence type="ECO:0000313" key="11">
    <source>
        <dbReference type="Proteomes" id="UP000265719"/>
    </source>
</evidence>
<comment type="similarity">
    <text evidence="1 5">Belongs to the pyridoxamine 5'-phosphate oxidase family.</text>
</comment>
<feature type="binding site" evidence="5 6">
    <location>
        <position position="68"/>
    </location>
    <ligand>
        <name>substrate</name>
    </ligand>
</feature>
<sequence length="221" mass="25502">MDYSDPAELRESYGGRPLRRRDLAPHPMEQFHTWFTQARRSGLAEPNAMVLSTVEPTGMPRARTVLMKGYDRHGLRFFTNYRSRKGRALTEEPRACVVFPWHPIRRQVIVGGCAERLTDEENDAYFARRPHGSQLGAWASEHQSSPVAGREELDRLYARFAEVWPPGSAVPRPAYWGGFRLVPQEVEFWQGQSDRMHDRFRYLLTSGTAADGEWRIDRLSP</sequence>
<feature type="binding site" evidence="6">
    <location>
        <begin position="10"/>
        <end position="13"/>
    </location>
    <ligand>
        <name>substrate</name>
    </ligand>
</feature>
<comment type="function">
    <text evidence="5">Catalyzes the oxidation of either pyridoxine 5'-phosphate (PNP) or pyridoxamine 5'-phosphate (PMP) into pyridoxal 5'-phosphate (PLP).</text>
</comment>
<feature type="binding site" evidence="5 7">
    <location>
        <position position="85"/>
    </location>
    <ligand>
        <name>FMN</name>
        <dbReference type="ChEBI" id="CHEBI:58210"/>
    </ligand>
</feature>
<feature type="binding site" evidence="5 6">
    <location>
        <begin position="195"/>
        <end position="197"/>
    </location>
    <ligand>
        <name>substrate</name>
    </ligand>
</feature>
<protein>
    <recommendedName>
        <fullName evidence="5">Pyridoxine/pyridoxamine 5'-phosphate oxidase</fullName>
        <ecNumber evidence="5">1.4.3.5</ecNumber>
    </recommendedName>
    <alternativeName>
        <fullName evidence="5">PNP/PMP oxidase</fullName>
        <shortName evidence="5">PNPOx</shortName>
    </alternativeName>
    <alternativeName>
        <fullName evidence="5">Pyridoxal 5'-phosphate synthase</fullName>
    </alternativeName>
</protein>
<dbReference type="Proteomes" id="UP000265719">
    <property type="component" value="Chromosome"/>
</dbReference>
<feature type="binding site" evidence="5 7">
    <location>
        <position position="84"/>
    </location>
    <ligand>
        <name>FMN</name>
        <dbReference type="ChEBI" id="CHEBI:58210"/>
    </ligand>
</feature>
<dbReference type="PANTHER" id="PTHR10851:SF0">
    <property type="entry name" value="PYRIDOXINE-5'-PHOSPHATE OXIDASE"/>
    <property type="match status" value="1"/>
</dbReference>
<comment type="cofactor">
    <cofactor evidence="5 7">
        <name>FMN</name>
        <dbReference type="ChEBI" id="CHEBI:58210"/>
    </cofactor>
    <text evidence="5 7">Binds 1 FMN per subunit.</text>
</comment>
<dbReference type="PROSITE" id="PS01064">
    <property type="entry name" value="PYRIDOX_OXIDASE"/>
    <property type="match status" value="1"/>
</dbReference>
<dbReference type="NCBIfam" id="TIGR00558">
    <property type="entry name" value="pdxH"/>
    <property type="match status" value="1"/>
</dbReference>
<keyword evidence="3 5" id="KW-0288">FMN</keyword>
<feature type="domain" description="Pyridoxamine 5'-phosphate oxidase N-terminal" evidence="8">
    <location>
        <begin position="36"/>
        <end position="151"/>
    </location>
</feature>
<keyword evidence="2 5" id="KW-0285">Flavoprotein</keyword>
<dbReference type="RefSeq" id="WP_068690113.1">
    <property type="nucleotide sequence ID" value="NZ_CP063196.1"/>
</dbReference>
<gene>
    <name evidence="5 10" type="primary">pdxH</name>
    <name evidence="10" type="ORF">NI17_021640</name>
</gene>
<evidence type="ECO:0000256" key="6">
    <source>
        <dbReference type="PIRSR" id="PIRSR000190-1"/>
    </source>
</evidence>
<reference evidence="10" key="1">
    <citation type="submission" date="2020-10" db="EMBL/GenBank/DDBJ databases">
        <title>De novo genome project of the cellulose decomposer Thermobifida halotolerans type strain.</title>
        <authorList>
            <person name="Nagy I."/>
            <person name="Horvath B."/>
            <person name="Kukolya J."/>
            <person name="Nagy I."/>
            <person name="Orsini M."/>
        </authorList>
    </citation>
    <scope>NUCLEOTIDE SEQUENCE</scope>
    <source>
        <strain evidence="10">DSM 44931</strain>
    </source>
</reference>
<keyword evidence="5" id="KW-0664">Pyridoxine biosynthesis</keyword>
<feature type="binding site" evidence="5 7">
    <location>
        <begin position="143"/>
        <end position="144"/>
    </location>
    <ligand>
        <name>FMN</name>
        <dbReference type="ChEBI" id="CHEBI:58210"/>
    </ligand>
</feature>
<proteinExistence type="inferred from homology"/>
<evidence type="ECO:0000256" key="7">
    <source>
        <dbReference type="PIRSR" id="PIRSR000190-2"/>
    </source>
</evidence>
<feature type="binding site" evidence="5 7">
    <location>
        <position position="107"/>
    </location>
    <ligand>
        <name>FMN</name>
        <dbReference type="ChEBI" id="CHEBI:58210"/>
    </ligand>
</feature>
<dbReference type="InterPro" id="IPR011576">
    <property type="entry name" value="Pyridox_Oxase_N"/>
</dbReference>
<comment type="catalytic activity">
    <reaction evidence="5">
        <text>pyridoxamine 5'-phosphate + O2 + H2O = pyridoxal 5'-phosphate + H2O2 + NH4(+)</text>
        <dbReference type="Rhea" id="RHEA:15817"/>
        <dbReference type="ChEBI" id="CHEBI:15377"/>
        <dbReference type="ChEBI" id="CHEBI:15379"/>
        <dbReference type="ChEBI" id="CHEBI:16240"/>
        <dbReference type="ChEBI" id="CHEBI:28938"/>
        <dbReference type="ChEBI" id="CHEBI:58451"/>
        <dbReference type="ChEBI" id="CHEBI:597326"/>
        <dbReference type="EC" id="1.4.3.5"/>
    </reaction>
</comment>
<dbReference type="InterPro" id="IPR019740">
    <property type="entry name" value="Pyridox_Oxase_CS"/>
</dbReference>
<dbReference type="EMBL" id="CP063196">
    <property type="protein sequence ID" value="UOE19305.1"/>
    <property type="molecule type" value="Genomic_DNA"/>
</dbReference>
<comment type="pathway">
    <text evidence="5">Cofactor metabolism; pyridoxal 5'-phosphate salvage; pyridoxal 5'-phosphate from pyridoxamine 5'-phosphate: step 1/1.</text>
</comment>
<dbReference type="InterPro" id="IPR012349">
    <property type="entry name" value="Split_barrel_FMN-bd"/>
</dbReference>
<accession>A0A399G1V1</accession>
<feature type="binding site" evidence="5 7">
    <location>
        <position position="199"/>
    </location>
    <ligand>
        <name>FMN</name>
        <dbReference type="ChEBI" id="CHEBI:58210"/>
    </ligand>
</feature>